<feature type="compositionally biased region" description="Pro residues" evidence="5">
    <location>
        <begin position="26"/>
        <end position="35"/>
    </location>
</feature>
<dbReference type="PANTHER" id="PTHR10336">
    <property type="entry name" value="PHOSPHOINOSITIDE-SPECIFIC PHOSPHOLIPASE C FAMILY PROTEIN"/>
    <property type="match status" value="1"/>
</dbReference>
<feature type="compositionally biased region" description="Polar residues" evidence="5">
    <location>
        <begin position="89"/>
        <end position="99"/>
    </location>
</feature>
<evidence type="ECO:0000313" key="6">
    <source>
        <dbReference type="EMBL" id="CAI8014121.1"/>
    </source>
</evidence>
<evidence type="ECO:0000256" key="4">
    <source>
        <dbReference type="ARBA" id="ARBA00023098"/>
    </source>
</evidence>
<dbReference type="InterPro" id="IPR001192">
    <property type="entry name" value="PI-PLC_fam"/>
</dbReference>
<dbReference type="Gene3D" id="1.10.238.10">
    <property type="entry name" value="EF-hand"/>
    <property type="match status" value="1"/>
</dbReference>
<feature type="region of interest" description="Disordered" evidence="5">
    <location>
        <begin position="1"/>
        <end position="99"/>
    </location>
</feature>
<dbReference type="GO" id="GO:0051209">
    <property type="term" value="P:release of sequestered calcium ion into cytosol"/>
    <property type="evidence" value="ECO:0007669"/>
    <property type="project" value="TreeGrafter"/>
</dbReference>
<comment type="caution">
    <text evidence="6">The sequence shown here is derived from an EMBL/GenBank/DDBJ whole genome shotgun (WGS) entry which is preliminary data.</text>
</comment>
<dbReference type="GO" id="GO:0048015">
    <property type="term" value="P:phosphatidylinositol-mediated signaling"/>
    <property type="evidence" value="ECO:0007669"/>
    <property type="project" value="TreeGrafter"/>
</dbReference>
<evidence type="ECO:0000256" key="5">
    <source>
        <dbReference type="SAM" id="MobiDB-lite"/>
    </source>
</evidence>
<keyword evidence="7" id="KW-1185">Reference proteome</keyword>
<dbReference type="SUPFAM" id="SSF50729">
    <property type="entry name" value="PH domain-like"/>
    <property type="match status" value="1"/>
</dbReference>
<evidence type="ECO:0000256" key="1">
    <source>
        <dbReference type="ARBA" id="ARBA00012368"/>
    </source>
</evidence>
<proteinExistence type="predicted"/>
<evidence type="ECO:0000256" key="3">
    <source>
        <dbReference type="ARBA" id="ARBA00022963"/>
    </source>
</evidence>
<dbReference type="InterPro" id="IPR011993">
    <property type="entry name" value="PH-like_dom_sf"/>
</dbReference>
<dbReference type="PANTHER" id="PTHR10336:SF36">
    <property type="entry name" value="1-PHOSPHATIDYLINOSITOL 4,5-BISPHOSPHATE PHOSPHODIESTERASE BETA-4"/>
    <property type="match status" value="1"/>
</dbReference>
<keyword evidence="2" id="KW-0378">Hydrolase</keyword>
<reference evidence="6" key="1">
    <citation type="submission" date="2023-03" db="EMBL/GenBank/DDBJ databases">
        <authorList>
            <person name="Steffen K."/>
            <person name="Cardenas P."/>
        </authorList>
    </citation>
    <scope>NUCLEOTIDE SEQUENCE</scope>
</reference>
<dbReference type="SUPFAM" id="SSF47473">
    <property type="entry name" value="EF-hand"/>
    <property type="match status" value="1"/>
</dbReference>
<evidence type="ECO:0000313" key="7">
    <source>
        <dbReference type="Proteomes" id="UP001174909"/>
    </source>
</evidence>
<dbReference type="EC" id="3.1.4.11" evidence="1"/>
<keyword evidence="4" id="KW-0443">Lipid metabolism</keyword>
<gene>
    <name evidence="6" type="ORF">GBAR_LOCUS8856</name>
</gene>
<accession>A0AA35RPS1</accession>
<dbReference type="Proteomes" id="UP001174909">
    <property type="component" value="Unassembled WGS sequence"/>
</dbReference>
<name>A0AA35RPS1_GEOBA</name>
<dbReference type="InterPro" id="IPR011992">
    <property type="entry name" value="EF-hand-dom_pair"/>
</dbReference>
<dbReference type="GO" id="GO:0016042">
    <property type="term" value="P:lipid catabolic process"/>
    <property type="evidence" value="ECO:0007669"/>
    <property type="project" value="UniProtKB-KW"/>
</dbReference>
<dbReference type="GO" id="GO:0004435">
    <property type="term" value="F:phosphatidylinositol-4,5-bisphosphate phospholipase C activity"/>
    <property type="evidence" value="ECO:0007669"/>
    <property type="project" value="UniProtKB-EC"/>
</dbReference>
<sequence length="471" mass="54612">MKLSQLGTHPKVPNLPPLNTSDLRLLPPPPPPSGPSPNSAPLERPRSNTHTGFLRRESTESEFPTYDKRRQRKIRGLFRNNAGPRGPQLQKQQPHTADSLSSKLHVEHAMIKYPRSRWSIPAEKVVSLDKDNLVVVWKHHERDFFKRKSATTRHKLRSYLSLSKVLEVRKGQLTEKFDQFPYEEVEEQSFSLIFEQVTKRYVRLSSLDLICDSPEKCEDWIHGLRETTNHLSCSIFPSEHYESTDPTIVWLKQLWAVSECDHELPQKAAMEILTIFRPGTIPIKCRQIIRDSHHYQFRHTYLHGNALRWDGFVLMLNILLGNTGRLGALFKQYAVKYPNLGMTEDEFRTFLRKECLWPESHCSPPELQALIAHHDYHHRAYKKYVARGIPLDYQIGSSLLSYAGFLSFLRSKDNSPIILEHTTGFMDMTQPLSHYFIIQSQHVPRGRPAVREVFDRCLHQSPAPGLSLHRD</sequence>
<protein>
    <recommendedName>
        <fullName evidence="1">phosphoinositide phospholipase C</fullName>
        <ecNumber evidence="1">3.1.4.11</ecNumber>
    </recommendedName>
</protein>
<organism evidence="6 7">
    <name type="scientific">Geodia barretti</name>
    <name type="common">Barrett's horny sponge</name>
    <dbReference type="NCBI Taxonomy" id="519541"/>
    <lineage>
        <taxon>Eukaryota</taxon>
        <taxon>Metazoa</taxon>
        <taxon>Porifera</taxon>
        <taxon>Demospongiae</taxon>
        <taxon>Heteroscleromorpha</taxon>
        <taxon>Tetractinellida</taxon>
        <taxon>Astrophorina</taxon>
        <taxon>Geodiidae</taxon>
        <taxon>Geodia</taxon>
    </lineage>
</organism>
<dbReference type="EMBL" id="CASHTH010001335">
    <property type="protein sequence ID" value="CAI8014121.1"/>
    <property type="molecule type" value="Genomic_DNA"/>
</dbReference>
<dbReference type="AlphaFoldDB" id="A0AA35RPS1"/>
<dbReference type="Gene3D" id="2.30.29.30">
    <property type="entry name" value="Pleckstrin-homology domain (PH domain)/Phosphotyrosine-binding domain (PTB)"/>
    <property type="match status" value="1"/>
</dbReference>
<evidence type="ECO:0000256" key="2">
    <source>
        <dbReference type="ARBA" id="ARBA00022801"/>
    </source>
</evidence>
<keyword evidence="3" id="KW-0442">Lipid degradation</keyword>